<dbReference type="STRING" id="1367847.JCM7686_2683"/>
<feature type="domain" description="Pyrrolo-quinoline quinone repeat" evidence="1">
    <location>
        <begin position="122"/>
        <end position="357"/>
    </location>
</feature>
<dbReference type="RefSeq" id="WP_020951377.1">
    <property type="nucleotide sequence ID" value="NC_022041.1"/>
</dbReference>
<dbReference type="InterPro" id="IPR002372">
    <property type="entry name" value="PQQ_rpt_dom"/>
</dbReference>
<dbReference type="KEGG" id="pami:JCM7686_2683"/>
<dbReference type="PATRIC" id="fig|1367847.3.peg.2683"/>
<sequence>MTRFPLIALLAGTVALAGCNQRELILPGQRLDPRAVFSPDGPPIEGSQGPTTAALSLPAVRGNADWTNVGGNPAHFIGNVAIGQGTNLAFAANIGQASDRRHRITADPIVGGGLVYTLDSRARVTATMTSGQPAWSQNIADPGEIGDSISGGGIAYEGGRVFVTTGYGEVVALDARSGGVIWRQKVEALTSGAPTVADGVVYIAARNATGWAIRASDGRALWQVGGNLAVAGVMGASSPAVSGKTVVFPFASGQLIAVDTATGQQLWTAQVAGSRKGRSIGLLRDMTGDPVIVGNRVYAGTSSGRIAAFDLATGVEVWNSRNGAMNPPLVAGNSIFAISDESQLVRIDAANGATVWSVDLPQFTTAKVKKQAKVYAHFGPVLAGSKLYVASSDGKLRIFSPANGALLGEVNLPAGASADPVVAGQTLYVVTESGQLIAYR</sequence>
<reference evidence="2 3" key="1">
    <citation type="journal article" date="2014" name="BMC Genomics">
        <title>Architecture and functions of a multipartite genome of the methylotrophic bacterium Paracoccus aminophilus JCM 7686, containing primary and secondary chromids.</title>
        <authorList>
            <person name="Dziewit L."/>
            <person name="Czarnecki J."/>
            <person name="Wibberg D."/>
            <person name="Radlinska M."/>
            <person name="Mrozek P."/>
            <person name="Szymczak M."/>
            <person name="Schluter A."/>
            <person name="Puhler A."/>
            <person name="Bartosik D."/>
        </authorList>
    </citation>
    <scope>NUCLEOTIDE SEQUENCE [LARGE SCALE GENOMIC DNA]</scope>
    <source>
        <strain evidence="2">JCM 7686</strain>
    </source>
</reference>
<name>S5XQS0_PARAH</name>
<dbReference type="Pfam" id="PF13360">
    <property type="entry name" value="PQQ_2"/>
    <property type="match status" value="2"/>
</dbReference>
<dbReference type="HOGENOM" id="CLU_027480_3_0_5"/>
<gene>
    <name evidence="2" type="ORF">JCM7686_2683</name>
</gene>
<dbReference type="SMART" id="SM00564">
    <property type="entry name" value="PQQ"/>
    <property type="match status" value="6"/>
</dbReference>
<protein>
    <submittedName>
        <fullName evidence="2">Pyrrolo-quinoline quinone</fullName>
    </submittedName>
</protein>
<dbReference type="PANTHER" id="PTHR34512:SF30">
    <property type="entry name" value="OUTER MEMBRANE PROTEIN ASSEMBLY FACTOR BAMB"/>
    <property type="match status" value="1"/>
</dbReference>
<dbReference type="SUPFAM" id="SSF50998">
    <property type="entry name" value="Quinoprotein alcohol dehydrogenase-like"/>
    <property type="match status" value="1"/>
</dbReference>
<evidence type="ECO:0000313" key="2">
    <source>
        <dbReference type="EMBL" id="AGT09739.1"/>
    </source>
</evidence>
<dbReference type="InterPro" id="IPR011047">
    <property type="entry name" value="Quinoprotein_ADH-like_sf"/>
</dbReference>
<dbReference type="InterPro" id="IPR015943">
    <property type="entry name" value="WD40/YVTN_repeat-like_dom_sf"/>
</dbReference>
<keyword evidence="3" id="KW-1185">Reference proteome</keyword>
<proteinExistence type="predicted"/>
<dbReference type="EMBL" id="CP006650">
    <property type="protein sequence ID" value="AGT09739.1"/>
    <property type="molecule type" value="Genomic_DNA"/>
</dbReference>
<dbReference type="PANTHER" id="PTHR34512">
    <property type="entry name" value="CELL SURFACE PROTEIN"/>
    <property type="match status" value="1"/>
</dbReference>
<dbReference type="OrthoDB" id="5290752at2"/>
<dbReference type="eggNOG" id="COG1520">
    <property type="taxonomic scope" value="Bacteria"/>
</dbReference>
<organism evidence="2 3">
    <name type="scientific">Paracoccus aminophilus JCM 7686</name>
    <dbReference type="NCBI Taxonomy" id="1367847"/>
    <lineage>
        <taxon>Bacteria</taxon>
        <taxon>Pseudomonadati</taxon>
        <taxon>Pseudomonadota</taxon>
        <taxon>Alphaproteobacteria</taxon>
        <taxon>Rhodobacterales</taxon>
        <taxon>Paracoccaceae</taxon>
        <taxon>Paracoccus</taxon>
    </lineage>
</organism>
<evidence type="ECO:0000313" key="3">
    <source>
        <dbReference type="Proteomes" id="UP000015480"/>
    </source>
</evidence>
<feature type="domain" description="Pyrrolo-quinoline quinone repeat" evidence="1">
    <location>
        <begin position="376"/>
        <end position="439"/>
    </location>
</feature>
<dbReference type="AlphaFoldDB" id="S5XQS0"/>
<dbReference type="Gene3D" id="2.130.10.10">
    <property type="entry name" value="YVTN repeat-like/Quinoprotein amine dehydrogenase"/>
    <property type="match status" value="1"/>
</dbReference>
<evidence type="ECO:0000259" key="1">
    <source>
        <dbReference type="Pfam" id="PF13360"/>
    </source>
</evidence>
<dbReference type="PROSITE" id="PS51257">
    <property type="entry name" value="PROKAR_LIPOPROTEIN"/>
    <property type="match status" value="1"/>
</dbReference>
<dbReference type="InterPro" id="IPR018391">
    <property type="entry name" value="PQQ_b-propeller_rpt"/>
</dbReference>
<accession>S5XQS0</accession>
<dbReference type="Proteomes" id="UP000015480">
    <property type="component" value="Chromosome"/>
</dbReference>